<dbReference type="STRING" id="645134.A0A0L0HS47"/>
<gene>
    <name evidence="11" type="ORF">SPPG_01185</name>
</gene>
<feature type="region of interest" description="Disordered" evidence="9">
    <location>
        <begin position="41"/>
        <end position="67"/>
    </location>
</feature>
<dbReference type="RefSeq" id="XP_016611764.1">
    <property type="nucleotide sequence ID" value="XM_016749512.1"/>
</dbReference>
<proteinExistence type="inferred from homology"/>
<organism evidence="11 12">
    <name type="scientific">Spizellomyces punctatus (strain DAOM BR117)</name>
    <dbReference type="NCBI Taxonomy" id="645134"/>
    <lineage>
        <taxon>Eukaryota</taxon>
        <taxon>Fungi</taxon>
        <taxon>Fungi incertae sedis</taxon>
        <taxon>Chytridiomycota</taxon>
        <taxon>Chytridiomycota incertae sedis</taxon>
        <taxon>Chytridiomycetes</taxon>
        <taxon>Spizellomycetales</taxon>
        <taxon>Spizellomycetaceae</taxon>
        <taxon>Spizellomyces</taxon>
    </lineage>
</organism>
<dbReference type="InParanoid" id="A0A0L0HS47"/>
<dbReference type="Gene3D" id="1.20.1310.10">
    <property type="entry name" value="Cullin Repeats"/>
    <property type="match status" value="4"/>
</dbReference>
<dbReference type="GO" id="GO:0031625">
    <property type="term" value="F:ubiquitin protein ligase binding"/>
    <property type="evidence" value="ECO:0007669"/>
    <property type="project" value="InterPro"/>
</dbReference>
<dbReference type="eggNOG" id="KOG2167">
    <property type="taxonomic scope" value="Eukaryota"/>
</dbReference>
<evidence type="ECO:0000256" key="1">
    <source>
        <dbReference type="ARBA" id="ARBA00004906"/>
    </source>
</evidence>
<dbReference type="FunFam" id="1.10.10.10:FF:000050">
    <property type="entry name" value="Cullin 4B"/>
    <property type="match status" value="1"/>
</dbReference>
<dbReference type="Pfam" id="PF26557">
    <property type="entry name" value="Cullin_AB"/>
    <property type="match status" value="1"/>
</dbReference>
<dbReference type="OrthoDB" id="27073at2759"/>
<comment type="similarity">
    <text evidence="2 6 7">Belongs to the cullin family.</text>
</comment>
<dbReference type="InterPro" id="IPR016158">
    <property type="entry name" value="Cullin_homology"/>
</dbReference>
<feature type="domain" description="Cullin family profile" evidence="10">
    <location>
        <begin position="495"/>
        <end position="722"/>
    </location>
</feature>
<dbReference type="PROSITE" id="PS50069">
    <property type="entry name" value="CULLIN_2"/>
    <property type="match status" value="1"/>
</dbReference>
<dbReference type="FunFam" id="1.20.1310.10:FF:000024">
    <property type="entry name" value="Cullin-4 like"/>
    <property type="match status" value="1"/>
</dbReference>
<evidence type="ECO:0000313" key="12">
    <source>
        <dbReference type="Proteomes" id="UP000053201"/>
    </source>
</evidence>
<keyword evidence="4" id="KW-0833">Ubl conjugation pathway</keyword>
<dbReference type="OMA" id="NYQEQTW"/>
<reference evidence="11 12" key="1">
    <citation type="submission" date="2009-08" db="EMBL/GenBank/DDBJ databases">
        <title>The Genome Sequence of Spizellomyces punctatus strain DAOM BR117.</title>
        <authorList>
            <consortium name="The Broad Institute Genome Sequencing Platform"/>
            <person name="Russ C."/>
            <person name="Cuomo C."/>
            <person name="Shea T."/>
            <person name="Young S.K."/>
            <person name="Zeng Q."/>
            <person name="Koehrsen M."/>
            <person name="Haas B."/>
            <person name="Borodovsky M."/>
            <person name="Guigo R."/>
            <person name="Alvarado L."/>
            <person name="Berlin A."/>
            <person name="Bochicchio J."/>
            <person name="Borenstein D."/>
            <person name="Chapman S."/>
            <person name="Chen Z."/>
            <person name="Engels R."/>
            <person name="Freedman E."/>
            <person name="Gellesch M."/>
            <person name="Goldberg J."/>
            <person name="Griggs A."/>
            <person name="Gujja S."/>
            <person name="Heiman D."/>
            <person name="Hepburn T."/>
            <person name="Howarth C."/>
            <person name="Jen D."/>
            <person name="Larson L."/>
            <person name="Lewis B."/>
            <person name="Mehta T."/>
            <person name="Park D."/>
            <person name="Pearson M."/>
            <person name="Roberts A."/>
            <person name="Saif S."/>
            <person name="Shenoy N."/>
            <person name="Sisk P."/>
            <person name="Stolte C."/>
            <person name="Sykes S."/>
            <person name="Thomson T."/>
            <person name="Walk T."/>
            <person name="White J."/>
            <person name="Yandava C."/>
            <person name="Burger G."/>
            <person name="Gray M.W."/>
            <person name="Holland P.W.H."/>
            <person name="King N."/>
            <person name="Lang F.B.F."/>
            <person name="Roger A.J."/>
            <person name="Ruiz-Trillo I."/>
            <person name="Lander E."/>
            <person name="Nusbaum C."/>
        </authorList>
    </citation>
    <scope>NUCLEOTIDE SEQUENCE [LARGE SCALE GENOMIC DNA]</scope>
    <source>
        <strain evidence="11 12">DAOM BR117</strain>
    </source>
</reference>
<name>A0A0L0HS47_SPIPD</name>
<dbReference type="SMART" id="SM00884">
    <property type="entry name" value="Cullin_Nedd8"/>
    <property type="match status" value="1"/>
</dbReference>
<evidence type="ECO:0000256" key="5">
    <source>
        <dbReference type="ARBA" id="ARBA00022843"/>
    </source>
</evidence>
<dbReference type="Gene3D" id="3.30.230.130">
    <property type="entry name" value="Cullin, Chain C, Domain 2"/>
    <property type="match status" value="1"/>
</dbReference>
<keyword evidence="8" id="KW-0175">Coiled coil</keyword>
<keyword evidence="5" id="KW-0832">Ubl conjugation</keyword>
<feature type="region of interest" description="Disordered" evidence="9">
    <location>
        <begin position="1"/>
        <end position="23"/>
    </location>
</feature>
<dbReference type="SMART" id="SM00182">
    <property type="entry name" value="CULLIN"/>
    <property type="match status" value="1"/>
</dbReference>
<dbReference type="GO" id="GO:0031461">
    <property type="term" value="C:cullin-RING ubiquitin ligase complex"/>
    <property type="evidence" value="ECO:0007669"/>
    <property type="project" value="InterPro"/>
</dbReference>
<dbReference type="SUPFAM" id="SSF75632">
    <property type="entry name" value="Cullin homology domain"/>
    <property type="match status" value="1"/>
</dbReference>
<keyword evidence="12" id="KW-1185">Reference proteome</keyword>
<dbReference type="Proteomes" id="UP000053201">
    <property type="component" value="Unassembled WGS sequence"/>
</dbReference>
<dbReference type="FunCoup" id="A0A0L0HS47">
    <property type="interactions" value="579"/>
</dbReference>
<dbReference type="GO" id="GO:0006511">
    <property type="term" value="P:ubiquitin-dependent protein catabolic process"/>
    <property type="evidence" value="ECO:0007669"/>
    <property type="project" value="InterPro"/>
</dbReference>
<dbReference type="InterPro" id="IPR036317">
    <property type="entry name" value="Cullin_homology_sf"/>
</dbReference>
<dbReference type="SUPFAM" id="SSF46785">
    <property type="entry name" value="Winged helix' DNA-binding domain"/>
    <property type="match status" value="1"/>
</dbReference>
<dbReference type="Pfam" id="PF00888">
    <property type="entry name" value="Cullin"/>
    <property type="match status" value="1"/>
</dbReference>
<dbReference type="VEuPathDB" id="FungiDB:SPPG_01185"/>
<dbReference type="InterPro" id="IPR045093">
    <property type="entry name" value="Cullin"/>
</dbReference>
<dbReference type="FunFam" id="3.30.230.130:FF:000006">
    <property type="entry name" value="Cullin-4 like"/>
    <property type="match status" value="1"/>
</dbReference>
<dbReference type="EMBL" id="KQ257451">
    <property type="protein sequence ID" value="KND03725.1"/>
    <property type="molecule type" value="Genomic_DNA"/>
</dbReference>
<dbReference type="InterPro" id="IPR036388">
    <property type="entry name" value="WH-like_DNA-bd_sf"/>
</dbReference>
<dbReference type="Pfam" id="PF10557">
    <property type="entry name" value="Cullin_Nedd8"/>
    <property type="match status" value="1"/>
</dbReference>
<evidence type="ECO:0000256" key="2">
    <source>
        <dbReference type="ARBA" id="ARBA00006019"/>
    </source>
</evidence>
<dbReference type="GeneID" id="27684869"/>
<dbReference type="FunFam" id="1.20.1310.10:FF:000004">
    <property type="entry name" value="Cullin 4B"/>
    <property type="match status" value="1"/>
</dbReference>
<dbReference type="Gene3D" id="1.10.10.10">
    <property type="entry name" value="Winged helix-like DNA-binding domain superfamily/Winged helix DNA-binding domain"/>
    <property type="match status" value="1"/>
</dbReference>
<accession>A0A0L0HS47</accession>
<dbReference type="AlphaFoldDB" id="A0A0L0HS47"/>
<dbReference type="FunFam" id="1.20.1310.10:FF:000035">
    <property type="entry name" value="Ubiquitin ligase subunit CulD, putative"/>
    <property type="match status" value="1"/>
</dbReference>
<protein>
    <recommendedName>
        <fullName evidence="10">Cullin family profile domain-containing protein</fullName>
    </recommendedName>
</protein>
<dbReference type="InterPro" id="IPR001373">
    <property type="entry name" value="Cullin_N"/>
</dbReference>
<dbReference type="InterPro" id="IPR036390">
    <property type="entry name" value="WH_DNA-bd_sf"/>
</dbReference>
<evidence type="ECO:0000256" key="6">
    <source>
        <dbReference type="PROSITE-ProRule" id="PRU00330"/>
    </source>
</evidence>
<dbReference type="PROSITE" id="PS01256">
    <property type="entry name" value="CULLIN_1"/>
    <property type="match status" value="1"/>
</dbReference>
<evidence type="ECO:0000259" key="10">
    <source>
        <dbReference type="PROSITE" id="PS50069"/>
    </source>
</evidence>
<dbReference type="InterPro" id="IPR016157">
    <property type="entry name" value="Cullin_CS"/>
</dbReference>
<keyword evidence="3" id="KW-1017">Isopeptide bond</keyword>
<dbReference type="InterPro" id="IPR019559">
    <property type="entry name" value="Cullin_neddylation_domain"/>
</dbReference>
<evidence type="ECO:0000256" key="4">
    <source>
        <dbReference type="ARBA" id="ARBA00022786"/>
    </source>
</evidence>
<sequence length="849" mass="97585">MSTRLRNSDTKKRKTTDTQLPISHFQQSTLDHFANRAVADGSSSLTGAKKPRLEMQSKVNSGPARNGVYLDLTSLSPSAMEDSKYGCGFGGDAKGKGKAPAGRPDSPIAVTAPLARGRREPGQKLVIKSFKVKPKLPENFVTDTWKKLEQAVHAVHESRPVADSLEELYKACENLCHHKKADELYSKLRDVCDQHIQKELGKIKSTHDISILKIVHECWSNHCRQMILIRSIFLYLDRTYVLQTSGLRSLWDMGLDLFRERIMDDMQPVKLKTVKALLDEIERERNGEQVERELLRSLLRMFLELSIYFSGFDAAFRERTESYYREESDRRINALDNEGSGGGNVARYLEHVEIRLQQEVERCSAGLGYLDAGSKKGLVTVVETQLLKRHVKTLLDKGLHELMEDTRTTDLARMYTLFNRVGATEDLRKAFSQYIRKTGLTLVSSEARDPTMVDDLLKFKTRVDHLWEKSFAKNESFGNALREAFEFFINQRQNKPAELIAKYVDVKLRSGKGVTEEELEVALDQCLVLFRFIHGKDVFEAFYKKDLAKRLLLQRSTSVDAEKSMLSKLKTECGPNFTSKLEGMFKDVEISRDYMTSFRESPRYTNQLGAIELCVNVLTQGYWPTYPPINVNLPDELSHCQDVFKDFYMHKHSGRKLTWQNSLGTCILKSNFNKGKKELSVSLFQAIVLLLFNDETHHTYTEIREATGLEDKELERTLQSLACGKVRVLNKTPKSKDVSHSDSFEFNASFEYALYRVKINQIQMKETSEEQKDTEERVFQDRQYQVDAAIVRIMKMRKTLSHSLLMTELFDQLKFPIKAADLKKRIESLIDRDYLERDAKDPTVYNYLA</sequence>
<evidence type="ECO:0000256" key="8">
    <source>
        <dbReference type="SAM" id="Coils"/>
    </source>
</evidence>
<evidence type="ECO:0000256" key="9">
    <source>
        <dbReference type="SAM" id="MobiDB-lite"/>
    </source>
</evidence>
<evidence type="ECO:0000256" key="7">
    <source>
        <dbReference type="RuleBase" id="RU003829"/>
    </source>
</evidence>
<dbReference type="PANTHER" id="PTHR11932">
    <property type="entry name" value="CULLIN"/>
    <property type="match status" value="1"/>
</dbReference>
<dbReference type="InterPro" id="IPR059120">
    <property type="entry name" value="Cullin-like_AB"/>
</dbReference>
<dbReference type="SUPFAM" id="SSF74788">
    <property type="entry name" value="Cullin repeat-like"/>
    <property type="match status" value="1"/>
</dbReference>
<feature type="coiled-coil region" evidence="8">
    <location>
        <begin position="271"/>
        <end position="298"/>
    </location>
</feature>
<feature type="compositionally biased region" description="Basic and acidic residues" evidence="9">
    <location>
        <begin position="1"/>
        <end position="10"/>
    </location>
</feature>
<evidence type="ECO:0000313" key="11">
    <source>
        <dbReference type="EMBL" id="KND03725.1"/>
    </source>
</evidence>
<evidence type="ECO:0000256" key="3">
    <source>
        <dbReference type="ARBA" id="ARBA00022499"/>
    </source>
</evidence>
<dbReference type="InterPro" id="IPR016159">
    <property type="entry name" value="Cullin_repeat-like_dom_sf"/>
</dbReference>
<comment type="pathway">
    <text evidence="1">Protein modification; protein ubiquitination.</text>
</comment>